<dbReference type="NCBIfam" id="TIGR01126">
    <property type="entry name" value="pdi_dom"/>
    <property type="match status" value="1"/>
</dbReference>
<accession>A0A2P6VMF2</accession>
<dbReference type="Proteomes" id="UP000239649">
    <property type="component" value="Unassembled WGS sequence"/>
</dbReference>
<name>A0A2P6VMF2_9CHLO</name>
<gene>
    <name evidence="16" type="ORF">C2E20_1007</name>
</gene>
<evidence type="ECO:0000256" key="4">
    <source>
        <dbReference type="ARBA" id="ARBA00012723"/>
    </source>
</evidence>
<dbReference type="STRING" id="554055.A0A2P6VMF2"/>
<dbReference type="PRINTS" id="PR00421">
    <property type="entry name" value="THIOREDOXIN"/>
</dbReference>
<feature type="disulfide bond" description="Redox-active" evidence="11">
    <location>
        <begin position="398"/>
        <end position="401"/>
    </location>
</feature>
<dbReference type="InterPro" id="IPR036249">
    <property type="entry name" value="Thioredoxin-like_sf"/>
</dbReference>
<dbReference type="PROSITE" id="PS00194">
    <property type="entry name" value="THIOREDOXIN_1"/>
    <property type="match status" value="2"/>
</dbReference>
<dbReference type="GO" id="GO:0005788">
    <property type="term" value="C:endoplasmic reticulum lumen"/>
    <property type="evidence" value="ECO:0007669"/>
    <property type="project" value="UniProtKB-SubCell"/>
</dbReference>
<dbReference type="FunFam" id="3.40.30.10:FF:000107">
    <property type="entry name" value="Protein disulfide-isomerase 5-2"/>
    <property type="match status" value="1"/>
</dbReference>
<evidence type="ECO:0000256" key="13">
    <source>
        <dbReference type="RuleBase" id="RU361130"/>
    </source>
</evidence>
<evidence type="ECO:0000256" key="9">
    <source>
        <dbReference type="ARBA" id="ARBA00023235"/>
    </source>
</evidence>
<keyword evidence="7" id="KW-0256">Endoplasmic reticulum</keyword>
<dbReference type="CDD" id="cd02995">
    <property type="entry name" value="PDI_a_PDI_a'_C"/>
    <property type="match status" value="1"/>
</dbReference>
<evidence type="ECO:0000256" key="10">
    <source>
        <dbReference type="ARBA" id="ARBA00023284"/>
    </source>
</evidence>
<dbReference type="InterPro" id="IPR005788">
    <property type="entry name" value="PDI_thioredoxin-like_dom"/>
</dbReference>
<dbReference type="PANTHER" id="PTHR18929">
    <property type="entry name" value="PROTEIN DISULFIDE ISOMERASE"/>
    <property type="match status" value="1"/>
</dbReference>
<feature type="signal peptide" evidence="13">
    <location>
        <begin position="1"/>
        <end position="20"/>
    </location>
</feature>
<keyword evidence="6" id="KW-0677">Repeat</keyword>
<dbReference type="Pfam" id="PF13848">
    <property type="entry name" value="Thioredoxin_6"/>
    <property type="match status" value="1"/>
</dbReference>
<dbReference type="NCBIfam" id="TIGR01130">
    <property type="entry name" value="ER_PDI_fam"/>
    <property type="match status" value="1"/>
</dbReference>
<evidence type="ECO:0000313" key="17">
    <source>
        <dbReference type="Proteomes" id="UP000239649"/>
    </source>
</evidence>
<comment type="catalytic activity">
    <reaction evidence="1 13">
        <text>Catalyzes the rearrangement of -S-S- bonds in proteins.</text>
        <dbReference type="EC" id="5.3.4.1"/>
    </reaction>
</comment>
<dbReference type="CDD" id="cd02961">
    <property type="entry name" value="PDI_a_family"/>
    <property type="match status" value="1"/>
</dbReference>
<dbReference type="AlphaFoldDB" id="A0A2P6VMF2"/>
<feature type="domain" description="Thioredoxin" evidence="15">
    <location>
        <begin position="7"/>
        <end position="135"/>
    </location>
</feature>
<dbReference type="GO" id="GO:0034976">
    <property type="term" value="P:response to endoplasmic reticulum stress"/>
    <property type="evidence" value="ECO:0007669"/>
    <property type="project" value="TreeGrafter"/>
</dbReference>
<feature type="region of interest" description="Disordered" evidence="14">
    <location>
        <begin position="481"/>
        <end position="505"/>
    </location>
</feature>
<comment type="similarity">
    <text evidence="3 12">Belongs to the protein disulfide isomerase family.</text>
</comment>
<protein>
    <recommendedName>
        <fullName evidence="4 13">Protein disulfide-isomerase</fullName>
        <ecNumber evidence="4 13">5.3.4.1</ecNumber>
    </recommendedName>
</protein>
<evidence type="ECO:0000256" key="8">
    <source>
        <dbReference type="ARBA" id="ARBA00023157"/>
    </source>
</evidence>
<feature type="compositionally biased region" description="Acidic residues" evidence="14">
    <location>
        <begin position="490"/>
        <end position="505"/>
    </location>
</feature>
<proteinExistence type="inferred from homology"/>
<reference evidence="16 17" key="1">
    <citation type="journal article" date="2018" name="Plant J.">
        <title>Genome sequences of Chlorella sorokiniana UTEX 1602 and Micractinium conductrix SAG 241.80: implications to maltose excretion by a green alga.</title>
        <authorList>
            <person name="Arriola M.B."/>
            <person name="Velmurugan N."/>
            <person name="Zhang Y."/>
            <person name="Plunkett M.H."/>
            <person name="Hondzo H."/>
            <person name="Barney B.M."/>
        </authorList>
    </citation>
    <scope>NUCLEOTIDE SEQUENCE [LARGE SCALE GENOMIC DNA]</scope>
    <source>
        <strain evidence="16 17">SAG 241.80</strain>
    </source>
</reference>
<dbReference type="Pfam" id="PF00085">
    <property type="entry name" value="Thioredoxin"/>
    <property type="match status" value="2"/>
</dbReference>
<dbReference type="OrthoDB" id="72053at2759"/>
<evidence type="ECO:0000259" key="15">
    <source>
        <dbReference type="PROSITE" id="PS51352"/>
    </source>
</evidence>
<comment type="subcellular location">
    <subcellularLocation>
        <location evidence="2">Endoplasmic reticulum lumen</location>
    </subcellularLocation>
</comment>
<evidence type="ECO:0000256" key="3">
    <source>
        <dbReference type="ARBA" id="ARBA00006347"/>
    </source>
</evidence>
<evidence type="ECO:0000256" key="11">
    <source>
        <dbReference type="PIRSR" id="PIRSR605792-51"/>
    </source>
</evidence>
<dbReference type="PANTHER" id="PTHR18929:SF132">
    <property type="entry name" value="PROTEIN DISULFIDE-ISOMERASE A3"/>
    <property type="match status" value="1"/>
</dbReference>
<evidence type="ECO:0000256" key="2">
    <source>
        <dbReference type="ARBA" id="ARBA00004319"/>
    </source>
</evidence>
<dbReference type="CDD" id="cd02981">
    <property type="entry name" value="PDI_b_family"/>
    <property type="match status" value="1"/>
</dbReference>
<keyword evidence="10 11" id="KW-0676">Redox-active center</keyword>
<feature type="chain" id="PRO_5015021894" description="Protein disulfide-isomerase" evidence="13">
    <location>
        <begin position="21"/>
        <end position="505"/>
    </location>
</feature>
<evidence type="ECO:0000313" key="16">
    <source>
        <dbReference type="EMBL" id="PSC75237.1"/>
    </source>
</evidence>
<dbReference type="InterPro" id="IPR005792">
    <property type="entry name" value="Prot_disulphide_isomerase"/>
</dbReference>
<keyword evidence="5 13" id="KW-0732">Signal</keyword>
<evidence type="ECO:0000256" key="12">
    <source>
        <dbReference type="RuleBase" id="RU004208"/>
    </source>
</evidence>
<keyword evidence="8 11" id="KW-1015">Disulfide bond</keyword>
<organism evidence="16 17">
    <name type="scientific">Micractinium conductrix</name>
    <dbReference type="NCBI Taxonomy" id="554055"/>
    <lineage>
        <taxon>Eukaryota</taxon>
        <taxon>Viridiplantae</taxon>
        <taxon>Chlorophyta</taxon>
        <taxon>core chlorophytes</taxon>
        <taxon>Trebouxiophyceae</taxon>
        <taxon>Chlorellales</taxon>
        <taxon>Chlorellaceae</taxon>
        <taxon>Chlorella clade</taxon>
        <taxon>Micractinium</taxon>
    </lineage>
</organism>
<dbReference type="EC" id="5.3.4.1" evidence="4 13"/>
<dbReference type="GO" id="GO:0006457">
    <property type="term" value="P:protein folding"/>
    <property type="evidence" value="ECO:0007669"/>
    <property type="project" value="TreeGrafter"/>
</dbReference>
<keyword evidence="17" id="KW-1185">Reference proteome</keyword>
<sequence>MPRAALLLLAALALASCVHAEEDVVTVSGMKHLKKLAKAHPFLVVEFYAPWCGHCKKLEPEWAKAATGLKGFEPEIVLAKVDATAKENEEMKGKFAITGFPTIKIFKGGNLKKPFEYAGPREEAGIVSYLKKQVQPAYQLLETADAVAAAKEAAEGSLLLAFLESNATDEFKVFADVADQLRNDLDFAYVIDHSLVEECKTADCKSPFVVMVKKEEAEQPKYEGAFTADLLKTWASAKALPLVIRFGPPAAMKALQKAFAGTSPRLVAIVKEDSEPLELVELLQQASKANDDLAVILVPDKAGKRMIDYYGVKPTTDLVLLIDEPKSKSKYLKAEAKPSDVPEFLRQFQEGALEKWLKSEEVPAENDDPVKVIVAKNFEEEVLKSGKDVFIEFYAPWCGHCNALKPIWEELGKAYQGDDSIVIAKMDATANDIPTDKMAVRGYPTLFFVKADGEVMPYKGNRGKEDLLKFTADNCTKCKKVEEEKPAAMEDTDEDSDDDEDKKEL</sequence>
<dbReference type="Gene3D" id="3.40.30.10">
    <property type="entry name" value="Glutaredoxin"/>
    <property type="match status" value="4"/>
</dbReference>
<dbReference type="GO" id="GO:0003756">
    <property type="term" value="F:protein disulfide isomerase activity"/>
    <property type="evidence" value="ECO:0007669"/>
    <property type="project" value="UniProtKB-EC"/>
</dbReference>
<comment type="caution">
    <text evidence="16">The sequence shown here is derived from an EMBL/GenBank/DDBJ whole genome shotgun (WGS) entry which is preliminary data.</text>
</comment>
<feature type="domain" description="Thioredoxin" evidence="15">
    <location>
        <begin position="335"/>
        <end position="476"/>
    </location>
</feature>
<dbReference type="SUPFAM" id="SSF52833">
    <property type="entry name" value="Thioredoxin-like"/>
    <property type="match status" value="3"/>
</dbReference>
<dbReference type="EMBL" id="LHPF02000002">
    <property type="protein sequence ID" value="PSC75237.1"/>
    <property type="molecule type" value="Genomic_DNA"/>
</dbReference>
<dbReference type="PROSITE" id="PS51257">
    <property type="entry name" value="PROKAR_LIPOPROTEIN"/>
    <property type="match status" value="1"/>
</dbReference>
<keyword evidence="9 13" id="KW-0413">Isomerase</keyword>
<evidence type="ECO:0000256" key="1">
    <source>
        <dbReference type="ARBA" id="ARBA00001182"/>
    </source>
</evidence>
<dbReference type="InterPro" id="IPR013766">
    <property type="entry name" value="Thioredoxin_domain"/>
</dbReference>
<evidence type="ECO:0000256" key="5">
    <source>
        <dbReference type="ARBA" id="ARBA00022729"/>
    </source>
</evidence>
<feature type="disulfide bond" description="Redox-active" evidence="11">
    <location>
        <begin position="52"/>
        <end position="55"/>
    </location>
</feature>
<dbReference type="InterPro" id="IPR017937">
    <property type="entry name" value="Thioredoxin_CS"/>
</dbReference>
<evidence type="ECO:0000256" key="6">
    <source>
        <dbReference type="ARBA" id="ARBA00022737"/>
    </source>
</evidence>
<dbReference type="PROSITE" id="PS51352">
    <property type="entry name" value="THIOREDOXIN_2"/>
    <property type="match status" value="2"/>
</dbReference>
<evidence type="ECO:0000256" key="7">
    <source>
        <dbReference type="ARBA" id="ARBA00022824"/>
    </source>
</evidence>
<evidence type="ECO:0000256" key="14">
    <source>
        <dbReference type="SAM" id="MobiDB-lite"/>
    </source>
</evidence>